<evidence type="ECO:0000313" key="2">
    <source>
        <dbReference type="Proteomes" id="UP000813462"/>
    </source>
</evidence>
<reference evidence="1" key="1">
    <citation type="journal article" date="2021" name="Front. Plant Sci.">
        <title>Chromosome-Scale Genome Assembly for Chinese Sour Jujube and Insights Into Its Genome Evolution and Domestication Signature.</title>
        <authorList>
            <person name="Shen L.-Y."/>
            <person name="Luo H."/>
            <person name="Wang X.-L."/>
            <person name="Wang X.-M."/>
            <person name="Qiu X.-J."/>
            <person name="Liu H."/>
            <person name="Zhou S.-S."/>
            <person name="Jia K.-H."/>
            <person name="Nie S."/>
            <person name="Bao Y.-T."/>
            <person name="Zhang R.-G."/>
            <person name="Yun Q.-Z."/>
            <person name="Chai Y.-H."/>
            <person name="Lu J.-Y."/>
            <person name="Li Y."/>
            <person name="Zhao S.-W."/>
            <person name="Mao J.-F."/>
            <person name="Jia S.-G."/>
            <person name="Mao Y.-M."/>
        </authorList>
    </citation>
    <scope>NUCLEOTIDE SEQUENCE</scope>
    <source>
        <strain evidence="1">AT0</strain>
        <tissue evidence="1">Leaf</tissue>
    </source>
</reference>
<dbReference type="AlphaFoldDB" id="A0A978VDD9"/>
<name>A0A978VDD9_ZIZJJ</name>
<comment type="caution">
    <text evidence="1">The sequence shown here is derived from an EMBL/GenBank/DDBJ whole genome shotgun (WGS) entry which is preliminary data.</text>
</comment>
<protein>
    <submittedName>
        <fullName evidence="1">Uncharacterized protein</fullName>
    </submittedName>
</protein>
<dbReference type="EMBL" id="JAEACU010000005">
    <property type="protein sequence ID" value="KAH7528378.1"/>
    <property type="molecule type" value="Genomic_DNA"/>
</dbReference>
<accession>A0A978VDD9</accession>
<organism evidence="1 2">
    <name type="scientific">Ziziphus jujuba var. spinosa</name>
    <dbReference type="NCBI Taxonomy" id="714518"/>
    <lineage>
        <taxon>Eukaryota</taxon>
        <taxon>Viridiplantae</taxon>
        <taxon>Streptophyta</taxon>
        <taxon>Embryophyta</taxon>
        <taxon>Tracheophyta</taxon>
        <taxon>Spermatophyta</taxon>
        <taxon>Magnoliopsida</taxon>
        <taxon>eudicotyledons</taxon>
        <taxon>Gunneridae</taxon>
        <taxon>Pentapetalae</taxon>
        <taxon>rosids</taxon>
        <taxon>fabids</taxon>
        <taxon>Rosales</taxon>
        <taxon>Rhamnaceae</taxon>
        <taxon>Paliureae</taxon>
        <taxon>Ziziphus</taxon>
    </lineage>
</organism>
<proteinExistence type="predicted"/>
<evidence type="ECO:0000313" key="1">
    <source>
        <dbReference type="EMBL" id="KAH7528378.1"/>
    </source>
</evidence>
<sequence>MVNLSELLIATSNNIVARCILGRRFQGDDELDGLSYWLDFEPQSNFSRIGPFSSRDGMLQMELTLDNLKAILLV</sequence>
<dbReference type="Proteomes" id="UP000813462">
    <property type="component" value="Unassembled WGS sequence"/>
</dbReference>
<gene>
    <name evidence="1" type="ORF">FEM48_Zijuj05G0066100</name>
</gene>